<evidence type="ECO:0000259" key="4">
    <source>
        <dbReference type="PROSITE" id="PS51084"/>
    </source>
</evidence>
<dbReference type="PANTHER" id="PTHR23089">
    <property type="entry name" value="HISTIDINE TRIAD HIT PROTEIN"/>
    <property type="match status" value="1"/>
</dbReference>
<sequence>MSETLFEKIINREIPSDIIYEDNLSIVIKDIHPQAPTHLLIIPKKVIPKLSDAEAADQELLGHLMLVAGKVAEQLNLDNTFRVIINNGAKAGQSVFHLHLHLLSGRTLSWPPG</sequence>
<dbReference type="InterPro" id="IPR019808">
    <property type="entry name" value="Histidine_triad_CS"/>
</dbReference>
<dbReference type="Proteomes" id="UP000711391">
    <property type="component" value="Unassembled WGS sequence"/>
</dbReference>
<dbReference type="PROSITE" id="PS51084">
    <property type="entry name" value="HIT_2"/>
    <property type="match status" value="1"/>
</dbReference>
<dbReference type="InterPro" id="IPR001310">
    <property type="entry name" value="Histidine_triad_HIT"/>
</dbReference>
<dbReference type="EMBL" id="JADHQD010000016">
    <property type="protein sequence ID" value="MBL6818409.1"/>
    <property type="molecule type" value="Genomic_DNA"/>
</dbReference>
<proteinExistence type="predicted"/>
<dbReference type="InterPro" id="IPR011146">
    <property type="entry name" value="HIT-like"/>
</dbReference>
<name>A0A937LJY4_9GAMM</name>
<dbReference type="CDD" id="cd01276">
    <property type="entry name" value="PKCI_related"/>
    <property type="match status" value="1"/>
</dbReference>
<dbReference type="PRINTS" id="PR00332">
    <property type="entry name" value="HISTRIAD"/>
</dbReference>
<evidence type="ECO:0000313" key="5">
    <source>
        <dbReference type="EMBL" id="MBL6818409.1"/>
    </source>
</evidence>
<gene>
    <name evidence="5" type="ORF">ISQ64_03280</name>
</gene>
<evidence type="ECO:0000256" key="1">
    <source>
        <dbReference type="PIRSR" id="PIRSR601310-1"/>
    </source>
</evidence>
<reference evidence="5" key="1">
    <citation type="submission" date="2020-10" db="EMBL/GenBank/DDBJ databases">
        <title>Microbiome of the Black Sea water column analyzed by genome centric metagenomics.</title>
        <authorList>
            <person name="Cabello-Yeves P.J."/>
            <person name="Callieri C."/>
            <person name="Picazo A."/>
            <person name="Mehrshad M."/>
            <person name="Haro-Moreno J.M."/>
            <person name="Roda-Garcia J."/>
            <person name="Dzembekova N."/>
            <person name="Slabakova V."/>
            <person name="Slabakova N."/>
            <person name="Moncheva S."/>
            <person name="Rodriguez-Valera F."/>
        </authorList>
    </citation>
    <scope>NUCLEOTIDE SEQUENCE</scope>
    <source>
        <strain evidence="5">BS307-5m-G50</strain>
    </source>
</reference>
<accession>A0A937LJY4</accession>
<evidence type="ECO:0000256" key="2">
    <source>
        <dbReference type="PIRSR" id="PIRSR601310-3"/>
    </source>
</evidence>
<evidence type="ECO:0000313" key="6">
    <source>
        <dbReference type="Proteomes" id="UP000711391"/>
    </source>
</evidence>
<dbReference type="InterPro" id="IPR036265">
    <property type="entry name" value="HIT-like_sf"/>
</dbReference>
<dbReference type="PROSITE" id="PS00892">
    <property type="entry name" value="HIT_1"/>
    <property type="match status" value="1"/>
</dbReference>
<protein>
    <submittedName>
        <fullName evidence="5">Histidine triad nucleotide-binding protein</fullName>
    </submittedName>
</protein>
<dbReference type="FunFam" id="3.30.428.10:FF:000005">
    <property type="entry name" value="Histidine triad nucleotide-binding protein 1"/>
    <property type="match status" value="1"/>
</dbReference>
<dbReference type="Pfam" id="PF01230">
    <property type="entry name" value="HIT"/>
    <property type="match status" value="1"/>
</dbReference>
<feature type="domain" description="HIT" evidence="4">
    <location>
        <begin position="5"/>
        <end position="113"/>
    </location>
</feature>
<feature type="short sequence motif" description="Histidine triad motif" evidence="2 3">
    <location>
        <begin position="97"/>
        <end position="101"/>
    </location>
</feature>
<evidence type="ECO:0000256" key="3">
    <source>
        <dbReference type="PROSITE-ProRule" id="PRU00464"/>
    </source>
</evidence>
<dbReference type="SUPFAM" id="SSF54197">
    <property type="entry name" value="HIT-like"/>
    <property type="match status" value="1"/>
</dbReference>
<organism evidence="5 6">
    <name type="scientific">SAR86 cluster bacterium</name>
    <dbReference type="NCBI Taxonomy" id="2030880"/>
    <lineage>
        <taxon>Bacteria</taxon>
        <taxon>Pseudomonadati</taxon>
        <taxon>Pseudomonadota</taxon>
        <taxon>Gammaproteobacteria</taxon>
        <taxon>SAR86 cluster</taxon>
    </lineage>
</organism>
<feature type="active site" description="Tele-AMP-histidine intermediate" evidence="1">
    <location>
        <position position="99"/>
    </location>
</feature>
<dbReference type="GO" id="GO:0003824">
    <property type="term" value="F:catalytic activity"/>
    <property type="evidence" value="ECO:0007669"/>
    <property type="project" value="InterPro"/>
</dbReference>
<dbReference type="AlphaFoldDB" id="A0A937LJY4"/>
<comment type="caution">
    <text evidence="5">The sequence shown here is derived from an EMBL/GenBank/DDBJ whole genome shotgun (WGS) entry which is preliminary data.</text>
</comment>
<dbReference type="Gene3D" id="3.30.428.10">
    <property type="entry name" value="HIT-like"/>
    <property type="match status" value="1"/>
</dbReference>